<dbReference type="Proteomes" id="UP001221898">
    <property type="component" value="Unassembled WGS sequence"/>
</dbReference>
<proteinExistence type="predicted"/>
<gene>
    <name evidence="1" type="ORF">AAFF_G00425010</name>
</gene>
<organism evidence="1 2">
    <name type="scientific">Aldrovandia affinis</name>
    <dbReference type="NCBI Taxonomy" id="143900"/>
    <lineage>
        <taxon>Eukaryota</taxon>
        <taxon>Metazoa</taxon>
        <taxon>Chordata</taxon>
        <taxon>Craniata</taxon>
        <taxon>Vertebrata</taxon>
        <taxon>Euteleostomi</taxon>
        <taxon>Actinopterygii</taxon>
        <taxon>Neopterygii</taxon>
        <taxon>Teleostei</taxon>
        <taxon>Notacanthiformes</taxon>
        <taxon>Halosauridae</taxon>
        <taxon>Aldrovandia</taxon>
    </lineage>
</organism>
<evidence type="ECO:0000313" key="1">
    <source>
        <dbReference type="EMBL" id="KAJ8415521.1"/>
    </source>
</evidence>
<keyword evidence="2" id="KW-1185">Reference proteome</keyword>
<reference evidence="1" key="1">
    <citation type="journal article" date="2023" name="Science">
        <title>Genome structures resolve the early diversification of teleost fishes.</title>
        <authorList>
            <person name="Parey E."/>
            <person name="Louis A."/>
            <person name="Montfort J."/>
            <person name="Bouchez O."/>
            <person name="Roques C."/>
            <person name="Iampietro C."/>
            <person name="Lluch J."/>
            <person name="Castinel A."/>
            <person name="Donnadieu C."/>
            <person name="Desvignes T."/>
            <person name="Floi Bucao C."/>
            <person name="Jouanno E."/>
            <person name="Wen M."/>
            <person name="Mejri S."/>
            <person name="Dirks R."/>
            <person name="Jansen H."/>
            <person name="Henkel C."/>
            <person name="Chen W.J."/>
            <person name="Zahm M."/>
            <person name="Cabau C."/>
            <person name="Klopp C."/>
            <person name="Thompson A.W."/>
            <person name="Robinson-Rechavi M."/>
            <person name="Braasch I."/>
            <person name="Lecointre G."/>
            <person name="Bobe J."/>
            <person name="Postlethwait J.H."/>
            <person name="Berthelot C."/>
            <person name="Roest Crollius H."/>
            <person name="Guiguen Y."/>
        </authorList>
    </citation>
    <scope>NUCLEOTIDE SEQUENCE</scope>
    <source>
        <strain evidence="1">NC1722</strain>
    </source>
</reference>
<sequence length="120" mass="12667">MLGAFNATKWCFDASGALTGVGSRAAFVASSLPEGKRAASSLPHLIVFSPGPGTVERACGKARQRWEPERCACRSLAATSASACALRADWSEPSPFDSALRCPGLPALQSDRARERSSKR</sequence>
<accession>A0AAD7T8G0</accession>
<comment type="caution">
    <text evidence="1">The sequence shown here is derived from an EMBL/GenBank/DDBJ whole genome shotgun (WGS) entry which is preliminary data.</text>
</comment>
<dbReference type="EMBL" id="JAINUG010000009">
    <property type="protein sequence ID" value="KAJ8415521.1"/>
    <property type="molecule type" value="Genomic_DNA"/>
</dbReference>
<name>A0AAD7T8G0_9TELE</name>
<evidence type="ECO:0000313" key="2">
    <source>
        <dbReference type="Proteomes" id="UP001221898"/>
    </source>
</evidence>
<protein>
    <submittedName>
        <fullName evidence="1">Uncharacterized protein</fullName>
    </submittedName>
</protein>
<dbReference type="AlphaFoldDB" id="A0AAD7T8G0"/>